<sequence>MSDNLKLDEVRLTLGGNEILKGVSFALGRGQVLALLGPSGSGKTTILRAVAGLETPDSGKIEIDGKPVFDGSQKHFVPAEKRGLGLVFQSYALWPHRTVNDNVAFGLRLRGVSKADIERRVQTALDQLGLGKLGARFPHQLSGGQQQRVAIARALVYEPPILLLDEPLSNLDTKLREEARVWLRKLISELGISALIVTHDQIEAMAMADRILLLNEGRIEQAGTPTEMYAHPHTIFAAEFMGANNRLLGTASSGADGRAHLKVGGVELVGTAQAGAVSGDAIGLIRVERVSVDKAGGPGCVEMDLVTRMYLGDRWEYLFERDGLSVRAYDAEPLADGRHHVRFPADSLWIFSRPASA</sequence>
<evidence type="ECO:0000313" key="10">
    <source>
        <dbReference type="Proteomes" id="UP000681075"/>
    </source>
</evidence>
<keyword evidence="6" id="KW-1278">Translocase</keyword>
<dbReference type="GO" id="GO:0015697">
    <property type="term" value="P:quaternary ammonium group transport"/>
    <property type="evidence" value="ECO:0007669"/>
    <property type="project" value="UniProtKB-ARBA"/>
</dbReference>
<dbReference type="AlphaFoldDB" id="A0A8S8XK25"/>
<dbReference type="InterPro" id="IPR050093">
    <property type="entry name" value="ABC_SmlMolc_Importer"/>
</dbReference>
<dbReference type="InterPro" id="IPR003593">
    <property type="entry name" value="AAA+_ATPase"/>
</dbReference>
<evidence type="ECO:0000313" key="9">
    <source>
        <dbReference type="EMBL" id="GIL41140.1"/>
    </source>
</evidence>
<dbReference type="Proteomes" id="UP000681075">
    <property type="component" value="Unassembled WGS sequence"/>
</dbReference>
<keyword evidence="1" id="KW-0813">Transport</keyword>
<dbReference type="InterPro" id="IPR027417">
    <property type="entry name" value="P-loop_NTPase"/>
</dbReference>
<reference evidence="9" key="1">
    <citation type="submission" date="2021-02" db="EMBL/GenBank/DDBJ databases">
        <title>Genome sequence of Rhodospirillales sp. strain TMPK1 isolated from soil.</title>
        <authorList>
            <person name="Nakai R."/>
            <person name="Kusada H."/>
            <person name="Tamaki H."/>
        </authorList>
    </citation>
    <scope>NUCLEOTIDE SEQUENCE</scope>
    <source>
        <strain evidence="9">TMPK1</strain>
    </source>
</reference>
<dbReference type="EMBL" id="BOPV01000001">
    <property type="protein sequence ID" value="GIL41140.1"/>
    <property type="molecule type" value="Genomic_DNA"/>
</dbReference>
<evidence type="ECO:0000256" key="6">
    <source>
        <dbReference type="ARBA" id="ARBA00022967"/>
    </source>
</evidence>
<keyword evidence="3" id="KW-0997">Cell inner membrane</keyword>
<keyword evidence="2" id="KW-1003">Cell membrane</keyword>
<evidence type="ECO:0000256" key="2">
    <source>
        <dbReference type="ARBA" id="ARBA00022475"/>
    </source>
</evidence>
<accession>A0A8S8XK25</accession>
<dbReference type="PROSITE" id="PS50893">
    <property type="entry name" value="ABC_TRANSPORTER_2"/>
    <property type="match status" value="1"/>
</dbReference>
<dbReference type="PANTHER" id="PTHR42781:SF1">
    <property type="entry name" value="THIAMINE IMPORT ATP-BINDING PROTEIN THIQ"/>
    <property type="match status" value="1"/>
</dbReference>
<evidence type="ECO:0000256" key="4">
    <source>
        <dbReference type="ARBA" id="ARBA00022741"/>
    </source>
</evidence>
<evidence type="ECO:0000256" key="3">
    <source>
        <dbReference type="ARBA" id="ARBA00022519"/>
    </source>
</evidence>
<dbReference type="InterPro" id="IPR017871">
    <property type="entry name" value="ABC_transporter-like_CS"/>
</dbReference>
<dbReference type="RefSeq" id="WP_420244503.1">
    <property type="nucleotide sequence ID" value="NZ_BOPV01000001.1"/>
</dbReference>
<evidence type="ECO:0000256" key="7">
    <source>
        <dbReference type="ARBA" id="ARBA00023136"/>
    </source>
</evidence>
<proteinExistence type="predicted"/>
<evidence type="ECO:0000259" key="8">
    <source>
        <dbReference type="PROSITE" id="PS50893"/>
    </source>
</evidence>
<dbReference type="PROSITE" id="PS00211">
    <property type="entry name" value="ABC_TRANSPORTER_1"/>
    <property type="match status" value="1"/>
</dbReference>
<dbReference type="PANTHER" id="PTHR42781">
    <property type="entry name" value="SPERMIDINE/PUTRESCINE IMPORT ATP-BINDING PROTEIN POTA"/>
    <property type="match status" value="1"/>
</dbReference>
<organism evidence="9 10">
    <name type="scientific">Roseiterribacter gracilis</name>
    <dbReference type="NCBI Taxonomy" id="2812848"/>
    <lineage>
        <taxon>Bacteria</taxon>
        <taxon>Pseudomonadati</taxon>
        <taxon>Pseudomonadota</taxon>
        <taxon>Alphaproteobacteria</taxon>
        <taxon>Rhodospirillales</taxon>
        <taxon>Roseiterribacteraceae</taxon>
        <taxon>Roseiterribacter</taxon>
    </lineage>
</organism>
<gene>
    <name evidence="9" type="ORF">TMPK1_33770</name>
</gene>
<keyword evidence="10" id="KW-1185">Reference proteome</keyword>
<keyword evidence="4" id="KW-0547">Nucleotide-binding</keyword>
<dbReference type="SMART" id="SM00382">
    <property type="entry name" value="AAA"/>
    <property type="match status" value="1"/>
</dbReference>
<evidence type="ECO:0000256" key="1">
    <source>
        <dbReference type="ARBA" id="ARBA00022448"/>
    </source>
</evidence>
<keyword evidence="5 9" id="KW-0067">ATP-binding</keyword>
<dbReference type="GO" id="GO:0005524">
    <property type="term" value="F:ATP binding"/>
    <property type="evidence" value="ECO:0007669"/>
    <property type="project" value="UniProtKB-KW"/>
</dbReference>
<keyword evidence="7" id="KW-0472">Membrane</keyword>
<feature type="domain" description="ABC transporter" evidence="8">
    <location>
        <begin position="5"/>
        <end position="241"/>
    </location>
</feature>
<comment type="caution">
    <text evidence="9">The sequence shown here is derived from an EMBL/GenBank/DDBJ whole genome shotgun (WGS) entry which is preliminary data.</text>
</comment>
<name>A0A8S8XK25_9PROT</name>
<dbReference type="FunFam" id="3.40.50.300:FF:000425">
    <property type="entry name" value="Probable ABC transporter, ATP-binding subunit"/>
    <property type="match status" value="1"/>
</dbReference>
<dbReference type="GO" id="GO:0016887">
    <property type="term" value="F:ATP hydrolysis activity"/>
    <property type="evidence" value="ECO:0007669"/>
    <property type="project" value="InterPro"/>
</dbReference>
<dbReference type="Pfam" id="PF00005">
    <property type="entry name" value="ABC_tran"/>
    <property type="match status" value="1"/>
</dbReference>
<dbReference type="Gene3D" id="3.40.50.300">
    <property type="entry name" value="P-loop containing nucleotide triphosphate hydrolases"/>
    <property type="match status" value="1"/>
</dbReference>
<protein>
    <submittedName>
        <fullName evidence="9">ABC transporter ATP-binding protein</fullName>
    </submittedName>
</protein>
<dbReference type="InterPro" id="IPR003439">
    <property type="entry name" value="ABC_transporter-like_ATP-bd"/>
</dbReference>
<dbReference type="SUPFAM" id="SSF52540">
    <property type="entry name" value="P-loop containing nucleoside triphosphate hydrolases"/>
    <property type="match status" value="1"/>
</dbReference>
<evidence type="ECO:0000256" key="5">
    <source>
        <dbReference type="ARBA" id="ARBA00022840"/>
    </source>
</evidence>